<accession>A0A0U4C7G9</accession>
<dbReference type="InterPro" id="IPR036397">
    <property type="entry name" value="RNaseH_sf"/>
</dbReference>
<dbReference type="GO" id="GO:0003676">
    <property type="term" value="F:nucleic acid binding"/>
    <property type="evidence" value="ECO:0007669"/>
    <property type="project" value="InterPro"/>
</dbReference>
<dbReference type="PANTHER" id="PTHR30231:SF4">
    <property type="entry name" value="PROTEIN NEN2"/>
    <property type="match status" value="1"/>
</dbReference>
<dbReference type="EMBL" id="CP013909">
    <property type="protein sequence ID" value="ALW86914.1"/>
    <property type="molecule type" value="Genomic_DNA"/>
</dbReference>
<gene>
    <name evidence="6" type="ORF">AUC43_18615</name>
</gene>
<evidence type="ECO:0000256" key="4">
    <source>
        <dbReference type="SAM" id="Phobius"/>
    </source>
</evidence>
<evidence type="ECO:0000313" key="6">
    <source>
        <dbReference type="EMBL" id="ALW86914.1"/>
    </source>
</evidence>
<keyword evidence="4" id="KW-1133">Transmembrane helix</keyword>
<feature type="transmembrane region" description="Helical" evidence="4">
    <location>
        <begin position="220"/>
        <end position="240"/>
    </location>
</feature>
<keyword evidence="1" id="KW-0540">Nuclease</keyword>
<dbReference type="RefSeq" id="WP_068197277.1">
    <property type="nucleotide sequence ID" value="NZ_CP013909.1"/>
</dbReference>
<sequence>MREYLLFVDTETSGIPRDWSKPYSSRDNWPHIVQLAWVVYTRDGQEVKAENHYIQPNDYDMSPASGSIHGLTLDFLRANGKPRHTVMHRLHRDLLRYHPLVVAHFMQLDYHMVSVGFYRAGLQNPLEHLPTFCTMRATGELVRYTNRRFLRLGELYQRLFQEPMPQQHDALADAYATARCFFELERQGAVTSETIAQQGPMGLANPLNAGKPKRRFKVGVAAWLLISGLALVVLAFLLIAR</sequence>
<keyword evidence="4" id="KW-0812">Transmembrane</keyword>
<evidence type="ECO:0000256" key="1">
    <source>
        <dbReference type="ARBA" id="ARBA00022722"/>
    </source>
</evidence>
<keyword evidence="4" id="KW-0472">Membrane</keyword>
<keyword evidence="2" id="KW-0378">Hydrolase</keyword>
<dbReference type="InterPro" id="IPR013520">
    <property type="entry name" value="Ribonucl_H"/>
</dbReference>
<dbReference type="SUPFAM" id="SSF53098">
    <property type="entry name" value="Ribonuclease H-like"/>
    <property type="match status" value="1"/>
</dbReference>
<dbReference type="GO" id="GO:0006259">
    <property type="term" value="P:DNA metabolic process"/>
    <property type="evidence" value="ECO:0007669"/>
    <property type="project" value="UniProtKB-ARBA"/>
</dbReference>
<evidence type="ECO:0000313" key="7">
    <source>
        <dbReference type="Proteomes" id="UP000059542"/>
    </source>
</evidence>
<dbReference type="STRING" id="1411621.AUC43_18615"/>
<dbReference type="InterPro" id="IPR012337">
    <property type="entry name" value="RNaseH-like_sf"/>
</dbReference>
<dbReference type="AlphaFoldDB" id="A0A0U4C7G9"/>
<feature type="domain" description="Exonuclease" evidence="5">
    <location>
        <begin position="4"/>
        <end position="190"/>
    </location>
</feature>
<dbReference type="PANTHER" id="PTHR30231">
    <property type="entry name" value="DNA POLYMERASE III SUBUNIT EPSILON"/>
    <property type="match status" value="1"/>
</dbReference>
<dbReference type="OrthoDB" id="9804290at2"/>
<evidence type="ECO:0000256" key="3">
    <source>
        <dbReference type="ARBA" id="ARBA00022839"/>
    </source>
</evidence>
<proteinExistence type="predicted"/>
<dbReference type="CDD" id="cd06127">
    <property type="entry name" value="DEDDh"/>
    <property type="match status" value="1"/>
</dbReference>
<dbReference type="Pfam" id="PF00929">
    <property type="entry name" value="RNase_T"/>
    <property type="match status" value="1"/>
</dbReference>
<reference evidence="6 7" key="1">
    <citation type="submission" date="2015-12" db="EMBL/GenBank/DDBJ databases">
        <authorList>
            <person name="Shamseldin A."/>
            <person name="Moawad H."/>
            <person name="Abd El-Rahim W.M."/>
            <person name="Sadowsky M.J."/>
        </authorList>
    </citation>
    <scope>NUCLEOTIDE SEQUENCE [LARGE SCALE GENOMIC DNA]</scope>
    <source>
        <strain evidence="6 7">DG5B</strain>
    </source>
</reference>
<organism evidence="6 7">
    <name type="scientific">Hymenobacter sedentarius</name>
    <dbReference type="NCBI Taxonomy" id="1411621"/>
    <lineage>
        <taxon>Bacteria</taxon>
        <taxon>Pseudomonadati</taxon>
        <taxon>Bacteroidota</taxon>
        <taxon>Cytophagia</taxon>
        <taxon>Cytophagales</taxon>
        <taxon>Hymenobacteraceae</taxon>
        <taxon>Hymenobacter</taxon>
    </lineage>
</organism>
<evidence type="ECO:0000259" key="5">
    <source>
        <dbReference type="SMART" id="SM00479"/>
    </source>
</evidence>
<dbReference type="KEGG" id="hyg:AUC43_18615"/>
<protein>
    <recommendedName>
        <fullName evidence="5">Exonuclease domain-containing protein</fullName>
    </recommendedName>
</protein>
<evidence type="ECO:0000256" key="2">
    <source>
        <dbReference type="ARBA" id="ARBA00022801"/>
    </source>
</evidence>
<keyword evidence="3" id="KW-0269">Exonuclease</keyword>
<name>A0A0U4C7G9_9BACT</name>
<keyword evidence="7" id="KW-1185">Reference proteome</keyword>
<dbReference type="Proteomes" id="UP000059542">
    <property type="component" value="Chromosome"/>
</dbReference>
<dbReference type="Gene3D" id="3.30.420.10">
    <property type="entry name" value="Ribonuclease H-like superfamily/Ribonuclease H"/>
    <property type="match status" value="1"/>
</dbReference>
<dbReference type="GO" id="GO:0008408">
    <property type="term" value="F:3'-5' exonuclease activity"/>
    <property type="evidence" value="ECO:0007669"/>
    <property type="project" value="TreeGrafter"/>
</dbReference>
<dbReference type="SMART" id="SM00479">
    <property type="entry name" value="EXOIII"/>
    <property type="match status" value="1"/>
</dbReference>